<dbReference type="AlphaFoldDB" id="A0A8X7XAR8"/>
<proteinExistence type="predicted"/>
<gene>
    <name evidence="1" type="primary">Mcc_1</name>
    <name evidence="1" type="ORF">GTO96_0003405</name>
</gene>
<sequence>MFFNHWFKPGRDITGAGAGMVYFHWLGRRSDVKRAREQTLKKRTQALRSSLEAVMAESSARGRRTGELTRELTRAHSSVATAYKGARRKYQEQLWLLDRQMVAMKERHSMQISGLKNELRELENKRAETTL</sequence>
<name>A0A8X7XAR8_POLSE</name>
<feature type="non-terminal residue" evidence="1">
    <location>
        <position position="131"/>
    </location>
</feature>
<dbReference type="Proteomes" id="UP000886611">
    <property type="component" value="Unassembled WGS sequence"/>
</dbReference>
<dbReference type="EMBL" id="JAATIS010003638">
    <property type="protein sequence ID" value="KAG2464646.1"/>
    <property type="molecule type" value="Genomic_DNA"/>
</dbReference>
<dbReference type="PANTHER" id="PTHR23347:SF5">
    <property type="entry name" value="HARMONIN-BINDING PROTEIN USHBP1"/>
    <property type="match status" value="1"/>
</dbReference>
<accession>A0A8X7XAR8</accession>
<evidence type="ECO:0000313" key="1">
    <source>
        <dbReference type="EMBL" id="KAG2464646.1"/>
    </source>
</evidence>
<protein>
    <submittedName>
        <fullName evidence="1">CRCM protein</fullName>
    </submittedName>
</protein>
<dbReference type="PANTHER" id="PTHR23347">
    <property type="entry name" value="COLORECTAL MUTANT CANCER PROTEIN MCC PROTEIN -RELATED"/>
    <property type="match status" value="1"/>
</dbReference>
<comment type="caution">
    <text evidence="1">The sequence shown here is derived from an EMBL/GenBank/DDBJ whole genome shotgun (WGS) entry which is preliminary data.</text>
</comment>
<keyword evidence="2" id="KW-1185">Reference proteome</keyword>
<organism evidence="1 2">
    <name type="scientific">Polypterus senegalus</name>
    <name type="common">Senegal bichir</name>
    <dbReference type="NCBI Taxonomy" id="55291"/>
    <lineage>
        <taxon>Eukaryota</taxon>
        <taxon>Metazoa</taxon>
        <taxon>Chordata</taxon>
        <taxon>Craniata</taxon>
        <taxon>Vertebrata</taxon>
        <taxon>Euteleostomi</taxon>
        <taxon>Actinopterygii</taxon>
        <taxon>Polypteriformes</taxon>
        <taxon>Polypteridae</taxon>
        <taxon>Polypterus</taxon>
    </lineage>
</organism>
<evidence type="ECO:0000313" key="2">
    <source>
        <dbReference type="Proteomes" id="UP000886611"/>
    </source>
</evidence>
<dbReference type="InterPro" id="IPR040171">
    <property type="entry name" value="USBP1-like"/>
</dbReference>
<reference evidence="1 2" key="1">
    <citation type="journal article" date="2021" name="Cell">
        <title>Tracing the genetic footprints of vertebrate landing in non-teleost ray-finned fishes.</title>
        <authorList>
            <person name="Bi X."/>
            <person name="Wang K."/>
            <person name="Yang L."/>
            <person name="Pan H."/>
            <person name="Jiang H."/>
            <person name="Wei Q."/>
            <person name="Fang M."/>
            <person name="Yu H."/>
            <person name="Zhu C."/>
            <person name="Cai Y."/>
            <person name="He Y."/>
            <person name="Gan X."/>
            <person name="Zeng H."/>
            <person name="Yu D."/>
            <person name="Zhu Y."/>
            <person name="Jiang H."/>
            <person name="Qiu Q."/>
            <person name="Yang H."/>
            <person name="Zhang Y.E."/>
            <person name="Wang W."/>
            <person name="Zhu M."/>
            <person name="He S."/>
            <person name="Zhang G."/>
        </authorList>
    </citation>
    <scope>NUCLEOTIDE SEQUENCE [LARGE SCALE GENOMIC DNA]</scope>
    <source>
        <strain evidence="1">Bchr_013</strain>
    </source>
</reference>
<feature type="non-terminal residue" evidence="1">
    <location>
        <position position="1"/>
    </location>
</feature>